<dbReference type="SUPFAM" id="SSF47473">
    <property type="entry name" value="EF-hand"/>
    <property type="match status" value="1"/>
</dbReference>
<feature type="compositionally biased region" description="Basic and acidic residues" evidence="9">
    <location>
        <begin position="372"/>
        <end position="388"/>
    </location>
</feature>
<feature type="transmembrane region" description="Helical" evidence="10">
    <location>
        <begin position="439"/>
        <end position="459"/>
    </location>
</feature>
<dbReference type="CDD" id="cd00051">
    <property type="entry name" value="EFh"/>
    <property type="match status" value="1"/>
</dbReference>
<dbReference type="AlphaFoldDB" id="A0AAP0P5N1"/>
<dbReference type="InterPro" id="IPR004837">
    <property type="entry name" value="NaCa_Exmemb"/>
</dbReference>
<evidence type="ECO:0000259" key="12">
    <source>
        <dbReference type="PROSITE" id="PS50222"/>
    </source>
</evidence>
<dbReference type="PANTHER" id="PTHR31503">
    <property type="entry name" value="VACUOLAR CALCIUM ION TRANSPORTER"/>
    <property type="match status" value="1"/>
</dbReference>
<feature type="transmembrane region" description="Helical" evidence="10">
    <location>
        <begin position="221"/>
        <end position="242"/>
    </location>
</feature>
<dbReference type="GO" id="GO:0012505">
    <property type="term" value="C:endomembrane system"/>
    <property type="evidence" value="ECO:0007669"/>
    <property type="project" value="UniProtKB-SubCell"/>
</dbReference>
<keyword evidence="2" id="KW-0813">Transport</keyword>
<comment type="subcellular location">
    <subcellularLocation>
        <location evidence="1">Endomembrane system</location>
        <topology evidence="1">Multi-pass membrane protein</topology>
    </subcellularLocation>
</comment>
<protein>
    <recommendedName>
        <fullName evidence="12">EF-hand domain-containing protein</fullName>
    </recommendedName>
</protein>
<feature type="transmembrane region" description="Helical" evidence="10">
    <location>
        <begin position="134"/>
        <end position="159"/>
    </location>
</feature>
<dbReference type="InterPro" id="IPR011992">
    <property type="entry name" value="EF-hand-dom_pair"/>
</dbReference>
<keyword evidence="4 10" id="KW-0812">Transmembrane</keyword>
<feature type="domain" description="EF-hand" evidence="12">
    <location>
        <begin position="317"/>
        <end position="352"/>
    </location>
</feature>
<dbReference type="InterPro" id="IPR018247">
    <property type="entry name" value="EF_Hand_1_Ca_BS"/>
</dbReference>
<keyword evidence="7" id="KW-0406">Ion transport</keyword>
<keyword evidence="14" id="KW-1185">Reference proteome</keyword>
<evidence type="ECO:0000256" key="2">
    <source>
        <dbReference type="ARBA" id="ARBA00022448"/>
    </source>
</evidence>
<dbReference type="PANTHER" id="PTHR31503:SF80">
    <property type="entry name" value="EF-HAND DOMAIN-CONTAINING PROTEIN"/>
    <property type="match status" value="1"/>
</dbReference>
<keyword evidence="8 10" id="KW-0472">Membrane</keyword>
<evidence type="ECO:0000256" key="10">
    <source>
        <dbReference type="SAM" id="Phobius"/>
    </source>
</evidence>
<dbReference type="GO" id="GO:0016020">
    <property type="term" value="C:membrane"/>
    <property type="evidence" value="ECO:0007669"/>
    <property type="project" value="InterPro"/>
</dbReference>
<dbReference type="PROSITE" id="PS00018">
    <property type="entry name" value="EF_HAND_1"/>
    <property type="match status" value="1"/>
</dbReference>
<evidence type="ECO:0000256" key="1">
    <source>
        <dbReference type="ARBA" id="ARBA00004127"/>
    </source>
</evidence>
<evidence type="ECO:0000313" key="13">
    <source>
        <dbReference type="EMBL" id="KAK9132007.1"/>
    </source>
</evidence>
<feature type="transmembrane region" description="Helical" evidence="10">
    <location>
        <begin position="405"/>
        <end position="427"/>
    </location>
</feature>
<keyword evidence="11" id="KW-0732">Signal</keyword>
<feature type="region of interest" description="Disordered" evidence="9">
    <location>
        <begin position="360"/>
        <end position="391"/>
    </location>
</feature>
<dbReference type="Pfam" id="PF13499">
    <property type="entry name" value="EF-hand_7"/>
    <property type="match status" value="1"/>
</dbReference>
<keyword evidence="5" id="KW-0106">Calcium</keyword>
<dbReference type="Pfam" id="PF01699">
    <property type="entry name" value="Na_Ca_ex"/>
    <property type="match status" value="1"/>
</dbReference>
<evidence type="ECO:0000256" key="8">
    <source>
        <dbReference type="ARBA" id="ARBA00023136"/>
    </source>
</evidence>
<dbReference type="Gene3D" id="1.10.238.10">
    <property type="entry name" value="EF-hand"/>
    <property type="match status" value="1"/>
</dbReference>
<gene>
    <name evidence="13" type="ORF">Scep_011535</name>
</gene>
<dbReference type="GO" id="GO:0015369">
    <property type="term" value="F:calcium:proton antiporter activity"/>
    <property type="evidence" value="ECO:0007669"/>
    <property type="project" value="TreeGrafter"/>
</dbReference>
<feature type="transmembrane region" description="Helical" evidence="10">
    <location>
        <begin position="56"/>
        <end position="79"/>
    </location>
</feature>
<dbReference type="InterPro" id="IPR002048">
    <property type="entry name" value="EF_hand_dom"/>
</dbReference>
<dbReference type="GO" id="GO:0005509">
    <property type="term" value="F:calcium ion binding"/>
    <property type="evidence" value="ECO:0007669"/>
    <property type="project" value="InterPro"/>
</dbReference>
<feature type="domain" description="EF-hand" evidence="12">
    <location>
        <begin position="277"/>
        <end position="312"/>
    </location>
</feature>
<dbReference type="GO" id="GO:0006874">
    <property type="term" value="P:intracellular calcium ion homeostasis"/>
    <property type="evidence" value="ECO:0007669"/>
    <property type="project" value="TreeGrafter"/>
</dbReference>
<feature type="transmembrane region" description="Helical" evidence="10">
    <location>
        <begin position="513"/>
        <end position="543"/>
    </location>
</feature>
<dbReference type="InterPro" id="IPR004713">
    <property type="entry name" value="CaH_exchang"/>
</dbReference>
<sequence>MLKHKITFLALVLASALDLSQSRLIITGSITSDGVAAAGSRPRAVSSTVTCEPMYGFMPCATSLWGQLFLFVVYQYLLYFGDYYISAGSELLFKILGPGVFGASAFHLLGSLPQAALVLATGVYGSKEYAQEQVVGGVGILAGSTVFLLTLVWATCLIVGKFDVSGSSTSSKVQQRKLFKLTGTGVTTDVETSYTARIMLLSMTPFIVVQLPQIFGSKSGGHLVMLISLIITVLLLFMYCFYQVFQPWIQNRRLEYLISKYVEHNLLQKLLTPNGEPQLTKIIDLFRKMDRNNDKFITARELHGLILGLQFEEVGVDEDDLLEKILKEFDTSGDAHIDENEFVRGISKWLSETKQSRDRQARHRCSINQSHSSKETDEEQHLLEDHKGKNAKATKRVNQTSISTFIKAASFILFGTFILTILAAPIIDTVQNFSTAVNIPSFFIFFVVVPIGVNYREAVSTITSIRNRTQLSASLTYSEIYSAVFMNNLVGLAMFLGIVYLRGLVWDFSAEMLIVLVVCLVMGFYTSFNTTFPLWTSLIAYLFEEAAKKVVIYSFRNTIDGFSAILTEPLVKALANYFSQAEGLMWICFVNRFTKLFTFFNRLKLDH</sequence>
<organism evidence="13 14">
    <name type="scientific">Stephania cephalantha</name>
    <dbReference type="NCBI Taxonomy" id="152367"/>
    <lineage>
        <taxon>Eukaryota</taxon>
        <taxon>Viridiplantae</taxon>
        <taxon>Streptophyta</taxon>
        <taxon>Embryophyta</taxon>
        <taxon>Tracheophyta</taxon>
        <taxon>Spermatophyta</taxon>
        <taxon>Magnoliopsida</taxon>
        <taxon>Ranunculales</taxon>
        <taxon>Menispermaceae</taxon>
        <taxon>Menispermoideae</taxon>
        <taxon>Cissampelideae</taxon>
        <taxon>Stephania</taxon>
    </lineage>
</organism>
<evidence type="ECO:0000256" key="7">
    <source>
        <dbReference type="ARBA" id="ARBA00023065"/>
    </source>
</evidence>
<proteinExistence type="predicted"/>
<evidence type="ECO:0000256" key="11">
    <source>
        <dbReference type="SAM" id="SignalP"/>
    </source>
</evidence>
<evidence type="ECO:0000313" key="14">
    <source>
        <dbReference type="Proteomes" id="UP001419268"/>
    </source>
</evidence>
<keyword evidence="3" id="KW-0050">Antiport</keyword>
<evidence type="ECO:0000256" key="3">
    <source>
        <dbReference type="ARBA" id="ARBA00022449"/>
    </source>
</evidence>
<dbReference type="PROSITE" id="PS50222">
    <property type="entry name" value="EF_HAND_2"/>
    <property type="match status" value="2"/>
</dbReference>
<accession>A0AAP0P5N1</accession>
<evidence type="ECO:0000256" key="4">
    <source>
        <dbReference type="ARBA" id="ARBA00022692"/>
    </source>
</evidence>
<dbReference type="EMBL" id="JBBNAG010000005">
    <property type="protein sequence ID" value="KAK9132007.1"/>
    <property type="molecule type" value="Genomic_DNA"/>
</dbReference>
<dbReference type="Proteomes" id="UP001419268">
    <property type="component" value="Unassembled WGS sequence"/>
</dbReference>
<name>A0AAP0P5N1_9MAGN</name>
<reference evidence="13 14" key="1">
    <citation type="submission" date="2024-01" db="EMBL/GenBank/DDBJ databases">
        <title>Genome assemblies of Stephania.</title>
        <authorList>
            <person name="Yang L."/>
        </authorList>
    </citation>
    <scope>NUCLEOTIDE SEQUENCE [LARGE SCALE GENOMIC DNA]</scope>
    <source>
        <strain evidence="13">JXDWG</strain>
        <tissue evidence="13">Leaf</tissue>
    </source>
</reference>
<evidence type="ECO:0000256" key="5">
    <source>
        <dbReference type="ARBA" id="ARBA00022837"/>
    </source>
</evidence>
<feature type="chain" id="PRO_5042951034" description="EF-hand domain-containing protein" evidence="11">
    <location>
        <begin position="23"/>
        <end position="607"/>
    </location>
</feature>
<feature type="signal peptide" evidence="11">
    <location>
        <begin position="1"/>
        <end position="22"/>
    </location>
</feature>
<keyword evidence="6 10" id="KW-1133">Transmembrane helix</keyword>
<evidence type="ECO:0000256" key="6">
    <source>
        <dbReference type="ARBA" id="ARBA00022989"/>
    </source>
</evidence>
<evidence type="ECO:0000256" key="9">
    <source>
        <dbReference type="SAM" id="MobiDB-lite"/>
    </source>
</evidence>
<comment type="caution">
    <text evidence="13">The sequence shown here is derived from an EMBL/GenBank/DDBJ whole genome shotgun (WGS) entry which is preliminary data.</text>
</comment>
<dbReference type="SMART" id="SM00054">
    <property type="entry name" value="EFh"/>
    <property type="match status" value="2"/>
</dbReference>
<feature type="transmembrane region" description="Helical" evidence="10">
    <location>
        <begin position="480"/>
        <end position="501"/>
    </location>
</feature>